<name>A0AAD9RLB2_9HYME</name>
<feature type="region of interest" description="Disordered" evidence="1">
    <location>
        <begin position="1047"/>
        <end position="1080"/>
    </location>
</feature>
<protein>
    <submittedName>
        <fullName evidence="3">Uncharacterized protein</fullName>
    </submittedName>
</protein>
<dbReference type="AlphaFoldDB" id="A0AAD9RLB2"/>
<keyword evidence="2" id="KW-0732">Signal</keyword>
<feature type="compositionally biased region" description="Basic and acidic residues" evidence="1">
    <location>
        <begin position="715"/>
        <end position="724"/>
    </location>
</feature>
<proteinExistence type="predicted"/>
<feature type="compositionally biased region" description="Polar residues" evidence="1">
    <location>
        <begin position="479"/>
        <end position="496"/>
    </location>
</feature>
<feature type="chain" id="PRO_5041952233" evidence="2">
    <location>
        <begin position="32"/>
        <end position="1219"/>
    </location>
</feature>
<dbReference type="Proteomes" id="UP001258017">
    <property type="component" value="Unassembled WGS sequence"/>
</dbReference>
<reference evidence="3" key="1">
    <citation type="submission" date="2021-08" db="EMBL/GenBank/DDBJ databases">
        <authorList>
            <person name="Misof B."/>
            <person name="Oliver O."/>
            <person name="Podsiadlowski L."/>
            <person name="Donath A."/>
            <person name="Peters R."/>
            <person name="Mayer C."/>
            <person name="Rust J."/>
            <person name="Gunkel S."/>
            <person name="Lesny P."/>
            <person name="Martin S."/>
            <person name="Oeyen J.P."/>
            <person name="Petersen M."/>
            <person name="Panagiotis P."/>
            <person name="Wilbrandt J."/>
            <person name="Tanja T."/>
        </authorList>
    </citation>
    <scope>NUCLEOTIDE SEQUENCE</scope>
    <source>
        <strain evidence="3">GBR_01_08_01A</strain>
        <tissue evidence="3">Thorax + abdomen</tissue>
    </source>
</reference>
<feature type="compositionally biased region" description="Basic and acidic residues" evidence="1">
    <location>
        <begin position="273"/>
        <end position="304"/>
    </location>
</feature>
<feature type="compositionally biased region" description="Basic and acidic residues" evidence="1">
    <location>
        <begin position="195"/>
        <end position="210"/>
    </location>
</feature>
<feature type="compositionally biased region" description="Low complexity" evidence="1">
    <location>
        <begin position="149"/>
        <end position="162"/>
    </location>
</feature>
<feature type="region of interest" description="Disordered" evidence="1">
    <location>
        <begin position="479"/>
        <end position="522"/>
    </location>
</feature>
<feature type="compositionally biased region" description="Polar residues" evidence="1">
    <location>
        <begin position="53"/>
        <end position="63"/>
    </location>
</feature>
<feature type="compositionally biased region" description="Basic residues" evidence="1">
    <location>
        <begin position="400"/>
        <end position="414"/>
    </location>
</feature>
<evidence type="ECO:0000313" key="3">
    <source>
        <dbReference type="EMBL" id="KAK2581713.1"/>
    </source>
</evidence>
<feature type="compositionally biased region" description="Acidic residues" evidence="1">
    <location>
        <begin position="68"/>
        <end position="126"/>
    </location>
</feature>
<feature type="region of interest" description="Disordered" evidence="1">
    <location>
        <begin position="802"/>
        <end position="876"/>
    </location>
</feature>
<comment type="caution">
    <text evidence="3">The sequence shown here is derived from an EMBL/GenBank/DDBJ whole genome shotgun (WGS) entry which is preliminary data.</text>
</comment>
<feature type="compositionally biased region" description="Basic and acidic residues" evidence="1">
    <location>
        <begin position="216"/>
        <end position="225"/>
    </location>
</feature>
<evidence type="ECO:0000256" key="1">
    <source>
        <dbReference type="SAM" id="MobiDB-lite"/>
    </source>
</evidence>
<feature type="compositionally biased region" description="Basic and acidic residues" evidence="1">
    <location>
        <begin position="824"/>
        <end position="856"/>
    </location>
</feature>
<dbReference type="EMBL" id="JAIFRP010000038">
    <property type="protein sequence ID" value="KAK2581713.1"/>
    <property type="molecule type" value="Genomic_DNA"/>
</dbReference>
<evidence type="ECO:0000256" key="2">
    <source>
        <dbReference type="SAM" id="SignalP"/>
    </source>
</evidence>
<feature type="compositionally biased region" description="Basic and acidic residues" evidence="1">
    <location>
        <begin position="323"/>
        <end position="343"/>
    </location>
</feature>
<feature type="compositionally biased region" description="Basic residues" evidence="1">
    <location>
        <begin position="703"/>
        <end position="714"/>
    </location>
</feature>
<feature type="region of interest" description="Disordered" evidence="1">
    <location>
        <begin position="694"/>
        <end position="724"/>
    </location>
</feature>
<accession>A0AAD9RLB2</accession>
<organism evidence="3 4">
    <name type="scientific">Odynerus spinipes</name>
    <dbReference type="NCBI Taxonomy" id="1348599"/>
    <lineage>
        <taxon>Eukaryota</taxon>
        <taxon>Metazoa</taxon>
        <taxon>Ecdysozoa</taxon>
        <taxon>Arthropoda</taxon>
        <taxon>Hexapoda</taxon>
        <taxon>Insecta</taxon>
        <taxon>Pterygota</taxon>
        <taxon>Neoptera</taxon>
        <taxon>Endopterygota</taxon>
        <taxon>Hymenoptera</taxon>
        <taxon>Apocrita</taxon>
        <taxon>Aculeata</taxon>
        <taxon>Vespoidea</taxon>
        <taxon>Vespidae</taxon>
        <taxon>Eumeninae</taxon>
        <taxon>Odynerus</taxon>
    </lineage>
</organism>
<feature type="region of interest" description="Disordered" evidence="1">
    <location>
        <begin position="257"/>
        <end position="430"/>
    </location>
</feature>
<feature type="compositionally biased region" description="Basic and acidic residues" evidence="1">
    <location>
        <begin position="163"/>
        <end position="182"/>
    </location>
</feature>
<feature type="compositionally biased region" description="Basic and acidic residues" evidence="1">
    <location>
        <begin position="127"/>
        <end position="148"/>
    </location>
</feature>
<feature type="signal peptide" evidence="2">
    <location>
        <begin position="1"/>
        <end position="31"/>
    </location>
</feature>
<sequence>MGRTMSSSSFPPLLPFFLLLAVVSLFIGVNARTQSESSVDYTSAFVERKKSDANLSNDSSKSVTGLEVNDDDDKRDEGDGDGNGDAADEEEEEEEENASGDGEGEEGEDDEMEEEYEGEERDEYEDELKALAESHEAMSKNERKDEGKNSNVSSKASSSPRSESSDSKNFESQENVLEKQSDEDVTSNEAIIEEIPNKQEDKEVADLLKYKKEKNSHKIEEEDAHRKKKKRVPTVKKELSTQKEIILASNETQVPKSLVPSEETFNVLNEETEPVRRRNLEGKEHLQPEDERTQEVIPESEKMLDKRHKTSPWDLKPCTTKECMVKGEEERTLQELRDREGSEAKSSSKFRKRVPEEFDRWTGVHSHLATDSQTGLEDKRNYETNLVRQLPMDDSQKEGKKQRKKKKKKKKLRRSTTTTTELPISPSVTARVPMETDIETTTTAIQWHLLAEKWFGPSWQQDTHTESEDVAKIQYAVTSKPSTVSSPIQQLTNRQDATNDDKEADTEAPPLLLPKSPNLDGRTNLFQFGKPTGHRNVYDLEADHLGDYETPDRVFQRLRFGEMAPTSSRDFAYRKKHQEDYRDVDGPLEEGFAHNREYRPSNQDFAMTRNWPDIPLKYNRPWKGDTRPIPSRLADEWAWRQPPPPQPPSPYDFDFWPARGKTWQPIRNYWTPLGSEDVDESEIDRNWPVREPQQRWQWPRPPIRQRQRQRLRQRLRQEKEEENERLPYSPWELEGTDVWPMPAKPFQLEPPWSRIKDRIYEAAKPSTTTMTRLSSKSKVPLPKISMTTWNSLTSDPATWPYKSSGTKPWPKDENGNSYNPNADLVRKLGLDKDEDGIWPKEKPEKDYGVASDRRNPLEPIARNSSKEDEEASARKYKLPKDRSSFSIYDLRSKSTKDWTKSPNGDTVLPLESSNDDVNSWYRDDDPRRVWSPKDPFSGSVPELGSVDGWVMPADKSTWMPYRYELLNTYENNNEIDSWSGRPMNVNVWDRKDGLSRIDPNFADPWASRFGNDRWNKENYAMWDRKRSFEKGQPENVAGVQTNQIAVASDSSKTNDSKVVMENSKDDLSNPKSNNWNGSYERPGSWSARWKQFSYHRVTALPTSKPGTVSNSSSKAKNAFVAVSVLSEPKYLPSRNDIEDTSNNRNDPFERQLEDLRQRDFWSSKTNHVEESILSTSPTIESTTIEPTLTTMANSTFVAHRPEEELPKSATKEYEMHLRI</sequence>
<reference evidence="3" key="2">
    <citation type="journal article" date="2023" name="Commun. Biol.">
        <title>Intrasexual cuticular hydrocarbon dimorphism in a wasp sheds light on hydrocarbon biosynthesis genes in Hymenoptera.</title>
        <authorList>
            <person name="Moris V.C."/>
            <person name="Podsiadlowski L."/>
            <person name="Martin S."/>
            <person name="Oeyen J.P."/>
            <person name="Donath A."/>
            <person name="Petersen M."/>
            <person name="Wilbrandt J."/>
            <person name="Misof B."/>
            <person name="Liedtke D."/>
            <person name="Thamm M."/>
            <person name="Scheiner R."/>
            <person name="Schmitt T."/>
            <person name="Niehuis O."/>
        </authorList>
    </citation>
    <scope>NUCLEOTIDE SEQUENCE</scope>
    <source>
        <strain evidence="3">GBR_01_08_01A</strain>
    </source>
</reference>
<feature type="region of interest" description="Disordered" evidence="1">
    <location>
        <begin position="47"/>
        <end position="238"/>
    </location>
</feature>
<evidence type="ECO:0000313" key="4">
    <source>
        <dbReference type="Proteomes" id="UP001258017"/>
    </source>
</evidence>
<gene>
    <name evidence="3" type="ORF">KPH14_002198</name>
</gene>
<feature type="compositionally biased region" description="Basic and acidic residues" evidence="1">
    <location>
        <begin position="353"/>
        <end position="362"/>
    </location>
</feature>
<keyword evidence="4" id="KW-1185">Reference proteome</keyword>